<name>A0A1Z5JPV0_FISSO</name>
<feature type="compositionally biased region" description="Polar residues" evidence="1">
    <location>
        <begin position="119"/>
        <end position="131"/>
    </location>
</feature>
<sequence>MTSGYSSQKGSRPVKVIISRDQSILAKRHLPRQLRGDSNFILVGNRNKKGKFVLLSRPKIKLTHVLSKTSLTSSPSREATDTASSNTETAATTLHSGSDSEQEVKHDYESDASGFHSRVNPSRSEDSSPGNSDKPLIPKMGPQDVNVLEENEYLVELCRKYKSRCQDTEALKEEILAWVHGKGGNFVVPTKGVFTVAPFSTVDGFLQRIIDGATQKKTKMVVPSPLKSKSKTKNASPRPMASLPTKAKGKSKQLCFPEGSIVPNDVDVLLGRGNHTAYREGNLNFRKYCWALREEYKKIPRNEKRRLAQAVVDRVHAEGGRFLEPSGDAFIVASEARALEKVCQALREKKWESRKSLLGPEYSGTPVQKESKPQFDKTLKFSKVNLAKEMAMKKAPTSVTPSWQQPAQSKPLEAVAPQSVNEELEVGSRIEVYWPLDQKYYAATVKAVNGGYVHIEYELDGVLEWLNLSEHTFRTIS</sequence>
<dbReference type="InterPro" id="IPR049227">
    <property type="entry name" value="DUF6824"/>
</dbReference>
<accession>A0A1Z5JPV0</accession>
<dbReference type="Pfam" id="PF20710">
    <property type="entry name" value="DUF6824"/>
    <property type="match status" value="1"/>
</dbReference>
<feature type="compositionally biased region" description="Low complexity" evidence="1">
    <location>
        <begin position="81"/>
        <end position="93"/>
    </location>
</feature>
<reference evidence="3 4" key="1">
    <citation type="journal article" date="2015" name="Plant Cell">
        <title>Oil accumulation by the oleaginous diatom Fistulifera solaris as revealed by the genome and transcriptome.</title>
        <authorList>
            <person name="Tanaka T."/>
            <person name="Maeda Y."/>
            <person name="Veluchamy A."/>
            <person name="Tanaka M."/>
            <person name="Abida H."/>
            <person name="Marechal E."/>
            <person name="Bowler C."/>
            <person name="Muto M."/>
            <person name="Sunaga Y."/>
            <person name="Tanaka M."/>
            <person name="Yoshino T."/>
            <person name="Taniguchi T."/>
            <person name="Fukuda Y."/>
            <person name="Nemoto M."/>
            <person name="Matsumoto M."/>
            <person name="Wong P.S."/>
            <person name="Aburatani S."/>
            <person name="Fujibuchi W."/>
        </authorList>
    </citation>
    <scope>NUCLEOTIDE SEQUENCE [LARGE SCALE GENOMIC DNA]</scope>
    <source>
        <strain evidence="3 4">JPCC DA0580</strain>
    </source>
</reference>
<feature type="domain" description="DUF6824" evidence="2">
    <location>
        <begin position="267"/>
        <end position="348"/>
    </location>
</feature>
<dbReference type="Gene3D" id="2.30.30.140">
    <property type="match status" value="1"/>
</dbReference>
<organism evidence="3 4">
    <name type="scientific">Fistulifera solaris</name>
    <name type="common">Oleaginous diatom</name>
    <dbReference type="NCBI Taxonomy" id="1519565"/>
    <lineage>
        <taxon>Eukaryota</taxon>
        <taxon>Sar</taxon>
        <taxon>Stramenopiles</taxon>
        <taxon>Ochrophyta</taxon>
        <taxon>Bacillariophyta</taxon>
        <taxon>Bacillariophyceae</taxon>
        <taxon>Bacillariophycidae</taxon>
        <taxon>Naviculales</taxon>
        <taxon>Naviculaceae</taxon>
        <taxon>Fistulifera</taxon>
    </lineage>
</organism>
<dbReference type="OrthoDB" id="52997at2759"/>
<dbReference type="CDD" id="cd20404">
    <property type="entry name" value="Tudor_Agenet_AtEML-like"/>
    <property type="match status" value="1"/>
</dbReference>
<evidence type="ECO:0000259" key="2">
    <source>
        <dbReference type="Pfam" id="PF20710"/>
    </source>
</evidence>
<gene>
    <name evidence="3" type="ORF">FisN_22Hh108</name>
</gene>
<dbReference type="Proteomes" id="UP000198406">
    <property type="component" value="Unassembled WGS sequence"/>
</dbReference>
<keyword evidence="4" id="KW-1185">Reference proteome</keyword>
<evidence type="ECO:0000313" key="3">
    <source>
        <dbReference type="EMBL" id="GAX16034.1"/>
    </source>
</evidence>
<comment type="caution">
    <text evidence="3">The sequence shown here is derived from an EMBL/GenBank/DDBJ whole genome shotgun (WGS) entry which is preliminary data.</text>
</comment>
<evidence type="ECO:0000313" key="4">
    <source>
        <dbReference type="Proteomes" id="UP000198406"/>
    </source>
</evidence>
<protein>
    <recommendedName>
        <fullName evidence="2">DUF6824 domain-containing protein</fullName>
    </recommendedName>
</protein>
<feature type="region of interest" description="Disordered" evidence="1">
    <location>
        <begin position="221"/>
        <end position="245"/>
    </location>
</feature>
<dbReference type="EMBL" id="BDSP01000100">
    <property type="protein sequence ID" value="GAX16034.1"/>
    <property type="molecule type" value="Genomic_DNA"/>
</dbReference>
<proteinExistence type="predicted"/>
<dbReference type="InParanoid" id="A0A1Z5JPV0"/>
<feature type="compositionally biased region" description="Polar residues" evidence="1">
    <location>
        <begin position="68"/>
        <end position="77"/>
    </location>
</feature>
<evidence type="ECO:0000256" key="1">
    <source>
        <dbReference type="SAM" id="MobiDB-lite"/>
    </source>
</evidence>
<feature type="region of interest" description="Disordered" evidence="1">
    <location>
        <begin position="68"/>
        <end position="144"/>
    </location>
</feature>
<dbReference type="AlphaFoldDB" id="A0A1Z5JPV0"/>